<dbReference type="EMBL" id="JAQNDO010000001">
    <property type="protein sequence ID" value="MDC0748674.1"/>
    <property type="molecule type" value="Genomic_DNA"/>
</dbReference>
<name>A0ABT5F4X0_9BACT</name>
<keyword evidence="2" id="KW-1185">Reference proteome</keyword>
<evidence type="ECO:0000313" key="1">
    <source>
        <dbReference type="EMBL" id="MDC0748674.1"/>
    </source>
</evidence>
<gene>
    <name evidence="1" type="ORF">POL67_45520</name>
</gene>
<evidence type="ECO:0008006" key="3">
    <source>
        <dbReference type="Google" id="ProtNLM"/>
    </source>
</evidence>
<dbReference type="Proteomes" id="UP001221411">
    <property type="component" value="Unassembled WGS sequence"/>
</dbReference>
<protein>
    <recommendedName>
        <fullName evidence="3">HNH endonuclease</fullName>
    </recommendedName>
</protein>
<accession>A0ABT5F4X0</accession>
<dbReference type="RefSeq" id="WP_271927700.1">
    <property type="nucleotide sequence ID" value="NZ_JAQNDO010000001.1"/>
</dbReference>
<reference evidence="1 2" key="1">
    <citation type="submission" date="2022-11" db="EMBL/GenBank/DDBJ databases">
        <title>Minimal conservation of predation-associated metabolite biosynthetic gene clusters underscores biosynthetic potential of Myxococcota including descriptions for ten novel species: Archangium lansinium sp. nov., Myxococcus landrumus sp. nov., Nannocystis bai.</title>
        <authorList>
            <person name="Ahearne A."/>
            <person name="Stevens C."/>
            <person name="Dowd S."/>
        </authorList>
    </citation>
    <scope>NUCLEOTIDE SEQUENCE [LARGE SCALE GENOMIC DNA]</scope>
    <source>
        <strain evidence="1 2">RJM3</strain>
    </source>
</reference>
<evidence type="ECO:0000313" key="2">
    <source>
        <dbReference type="Proteomes" id="UP001221411"/>
    </source>
</evidence>
<sequence length="259" mass="28942">MRYRIPLVGNPKEDVALRSKYIAAFGSACYMSEAGTFDCFYQTWEAACADAVKIGEVSGNAPYDKGYTCQPVGNGDYTLQVGPDPAIKIPIKYEDALLQSSLIEVKSVPTEVSGPYRNLVEVTTIKPDKDFYCSSGQVGDDGKSLDQREWILQVNRKAHKGEIRSDLAGFEYPCVKNCQKTTCIEPLVLKDPKGTPENDPDRAQVHHVVPRRDLRSCPWGTNAYKNAAVISRRLNRFLYYNVPPEKEVVQINKVPPYTP</sequence>
<organism evidence="1 2">
    <name type="scientific">Polyangium mundeleinium</name>
    <dbReference type="NCBI Taxonomy" id="2995306"/>
    <lineage>
        <taxon>Bacteria</taxon>
        <taxon>Pseudomonadati</taxon>
        <taxon>Myxococcota</taxon>
        <taxon>Polyangia</taxon>
        <taxon>Polyangiales</taxon>
        <taxon>Polyangiaceae</taxon>
        <taxon>Polyangium</taxon>
    </lineage>
</organism>
<comment type="caution">
    <text evidence="1">The sequence shown here is derived from an EMBL/GenBank/DDBJ whole genome shotgun (WGS) entry which is preliminary data.</text>
</comment>
<proteinExistence type="predicted"/>